<keyword evidence="1" id="KW-1133">Transmembrane helix</keyword>
<keyword evidence="1" id="KW-0812">Transmembrane</keyword>
<name>A0A1W1BDV5_9ZZZZ</name>
<sequence>MKILIIGITLIMTLLWSDEVTATVNQEIITKGTQIELTLKATGKNIKFPDIQSIGDYNIQSTSNMSQSSVKIINGDVKKEISTKRILSFTPDKNMTIPSFKIDIDGKIFTTKPIDITVNKVNSYTPTGTEKFTLQMNSNKKEVFVGEPFLVSIDFSQLKNADLMDFRSQQPNFKGCISKEIKGEQTFQKGQYLIHRFRYVLTPTIENNLTIEPIIAKVAERSRARDNFFGSIFDKPKWSQIISNSLNVNIKKPIKETDLIGDFKLTQNIDNNRVKANKPVNITINISGEGSLENFDNLNYEIDGVTIYSDDAKVTTQLKGESVISNYTKKFVFISDHNFTIPSKSFSAFNFKTNEIYDINIDSYDISVKGTPKDNPVLVHKNITSSNSTISNTKPSINNQTVNSESNIKIWMLLSFIAGVILTTITLKFNQIKSFKFKSSPYKDSEALKILYPHINNNKEVEDMVRDLYAKKSGDKDIKIDKKRLKELINRYI</sequence>
<evidence type="ECO:0000256" key="1">
    <source>
        <dbReference type="SAM" id="Phobius"/>
    </source>
</evidence>
<feature type="transmembrane region" description="Helical" evidence="1">
    <location>
        <begin position="410"/>
        <end position="429"/>
    </location>
</feature>
<dbReference type="InterPro" id="IPR025738">
    <property type="entry name" value="BatD"/>
</dbReference>
<organism evidence="2">
    <name type="scientific">hydrothermal vent metagenome</name>
    <dbReference type="NCBI Taxonomy" id="652676"/>
    <lineage>
        <taxon>unclassified sequences</taxon>
        <taxon>metagenomes</taxon>
        <taxon>ecological metagenomes</taxon>
    </lineage>
</organism>
<accession>A0A1W1BDV5</accession>
<reference evidence="2" key="1">
    <citation type="submission" date="2016-10" db="EMBL/GenBank/DDBJ databases">
        <authorList>
            <person name="de Groot N.N."/>
        </authorList>
    </citation>
    <scope>NUCLEOTIDE SEQUENCE</scope>
</reference>
<protein>
    <submittedName>
        <fullName evidence="2">BatD</fullName>
    </submittedName>
</protein>
<proteinExistence type="predicted"/>
<dbReference type="PANTHER" id="PTHR40940:SF2">
    <property type="entry name" value="BATD"/>
    <property type="match status" value="1"/>
</dbReference>
<dbReference type="EMBL" id="FPHG01000010">
    <property type="protein sequence ID" value="SFV51673.1"/>
    <property type="molecule type" value="Genomic_DNA"/>
</dbReference>
<gene>
    <name evidence="2" type="ORF">MNB_SV-9-1018</name>
</gene>
<keyword evidence="1" id="KW-0472">Membrane</keyword>
<dbReference type="Pfam" id="PF13584">
    <property type="entry name" value="BatD"/>
    <property type="match status" value="1"/>
</dbReference>
<dbReference type="PANTHER" id="PTHR40940">
    <property type="entry name" value="PROTEIN BATD-RELATED"/>
    <property type="match status" value="1"/>
</dbReference>
<evidence type="ECO:0000313" key="2">
    <source>
        <dbReference type="EMBL" id="SFV51673.1"/>
    </source>
</evidence>
<dbReference type="AlphaFoldDB" id="A0A1W1BDV5"/>